<dbReference type="GO" id="GO:0004722">
    <property type="term" value="F:protein serine/threonine phosphatase activity"/>
    <property type="evidence" value="ECO:0007669"/>
    <property type="project" value="UniProtKB-EC"/>
</dbReference>
<dbReference type="InterPro" id="IPR036457">
    <property type="entry name" value="PPM-type-like_dom_sf"/>
</dbReference>
<evidence type="ECO:0000256" key="3">
    <source>
        <dbReference type="SAM" id="MobiDB-lite"/>
    </source>
</evidence>
<dbReference type="PANTHER" id="PTHR12320:SF1">
    <property type="entry name" value="PROTEIN PHOSPHATASE PTC7 HOMOLOG"/>
    <property type="match status" value="1"/>
</dbReference>
<accession>A0A9Q0LBK1</accession>
<keyword evidence="2" id="KW-0175">Coiled coil</keyword>
<dbReference type="OMA" id="SRMAMIV"/>
<keyword evidence="6" id="KW-1185">Reference proteome</keyword>
<protein>
    <recommendedName>
        <fullName evidence="1">Protein phosphatase</fullName>
        <ecNumber evidence="1">3.1.3.16</ecNumber>
    </recommendedName>
</protein>
<dbReference type="SMART" id="SM00332">
    <property type="entry name" value="PP2Cc"/>
    <property type="match status" value="1"/>
</dbReference>
<comment type="catalytic activity">
    <reaction evidence="1">
        <text>O-phospho-L-threonyl-[protein] + H2O = L-threonyl-[protein] + phosphate</text>
        <dbReference type="Rhea" id="RHEA:47004"/>
        <dbReference type="Rhea" id="RHEA-COMP:11060"/>
        <dbReference type="Rhea" id="RHEA-COMP:11605"/>
        <dbReference type="ChEBI" id="CHEBI:15377"/>
        <dbReference type="ChEBI" id="CHEBI:30013"/>
        <dbReference type="ChEBI" id="CHEBI:43474"/>
        <dbReference type="ChEBI" id="CHEBI:61977"/>
        <dbReference type="EC" id="3.1.3.16"/>
    </reaction>
</comment>
<keyword evidence="1" id="KW-0464">Manganese</keyword>
<feature type="coiled-coil region" evidence="2">
    <location>
        <begin position="276"/>
        <end position="338"/>
    </location>
</feature>
<evidence type="ECO:0000259" key="4">
    <source>
        <dbReference type="PROSITE" id="PS51746"/>
    </source>
</evidence>
<evidence type="ECO:0000256" key="1">
    <source>
        <dbReference type="RuleBase" id="RU366020"/>
    </source>
</evidence>
<comment type="caution">
    <text evidence="5">The sequence shown here is derived from an EMBL/GenBank/DDBJ whole genome shotgun (WGS) entry which is preliminary data.</text>
</comment>
<dbReference type="InterPro" id="IPR001932">
    <property type="entry name" value="PPM-type_phosphatase-like_dom"/>
</dbReference>
<evidence type="ECO:0000256" key="2">
    <source>
        <dbReference type="SAM" id="Coils"/>
    </source>
</evidence>
<comment type="catalytic activity">
    <reaction evidence="1">
        <text>O-phospho-L-seryl-[protein] + H2O = L-seryl-[protein] + phosphate</text>
        <dbReference type="Rhea" id="RHEA:20629"/>
        <dbReference type="Rhea" id="RHEA-COMP:9863"/>
        <dbReference type="Rhea" id="RHEA-COMP:11604"/>
        <dbReference type="ChEBI" id="CHEBI:15377"/>
        <dbReference type="ChEBI" id="CHEBI:29999"/>
        <dbReference type="ChEBI" id="CHEBI:43474"/>
        <dbReference type="ChEBI" id="CHEBI:83421"/>
        <dbReference type="EC" id="3.1.3.16"/>
    </reaction>
</comment>
<keyword evidence="1" id="KW-0479">Metal-binding</keyword>
<dbReference type="GO" id="GO:0046872">
    <property type="term" value="F:metal ion binding"/>
    <property type="evidence" value="ECO:0007669"/>
    <property type="project" value="UniProtKB-UniRule"/>
</dbReference>
<dbReference type="AlphaFoldDB" id="A0A9Q0LBK1"/>
<dbReference type="EMBL" id="JAPDFW010000114">
    <property type="protein sequence ID" value="KAJ5068573.1"/>
    <property type="molecule type" value="Genomic_DNA"/>
</dbReference>
<dbReference type="SUPFAM" id="SSF81606">
    <property type="entry name" value="PP2C-like"/>
    <property type="match status" value="1"/>
</dbReference>
<dbReference type="Gene3D" id="3.60.40.10">
    <property type="entry name" value="PPM-type phosphatase domain"/>
    <property type="match status" value="1"/>
</dbReference>
<evidence type="ECO:0000313" key="6">
    <source>
        <dbReference type="Proteomes" id="UP001149090"/>
    </source>
</evidence>
<dbReference type="EC" id="3.1.3.16" evidence="1"/>
<feature type="domain" description="PPM-type phosphatase" evidence="4">
    <location>
        <begin position="75"/>
        <end position="392"/>
    </location>
</feature>
<dbReference type="PROSITE" id="PS51746">
    <property type="entry name" value="PPM_2"/>
    <property type="match status" value="1"/>
</dbReference>
<comment type="cofactor">
    <cofactor evidence="1">
        <name>Mn(2+)</name>
        <dbReference type="ChEBI" id="CHEBI:29035"/>
    </cofactor>
</comment>
<name>A0A9Q0LBK1_ANAIG</name>
<proteinExistence type="inferred from homology"/>
<keyword evidence="1" id="KW-0460">Magnesium</keyword>
<organism evidence="5 6">
    <name type="scientific">Anaeramoeba ignava</name>
    <name type="common">Anaerobic marine amoeba</name>
    <dbReference type="NCBI Taxonomy" id="1746090"/>
    <lineage>
        <taxon>Eukaryota</taxon>
        <taxon>Metamonada</taxon>
        <taxon>Anaeramoebidae</taxon>
        <taxon>Anaeramoeba</taxon>
    </lineage>
</organism>
<comment type="similarity">
    <text evidence="1">Belongs to the PP2C family.</text>
</comment>
<keyword evidence="1" id="KW-0904">Protein phosphatase</keyword>
<sequence>MIINRKYFPFIIKNSSKTSFLKIFLTKNKFKRFFNSKKDEKKNKQNNKSIKRYFGKEDQEKQNKKIPELYFEARGCSIGHPNKKNGGEDSFFISKFSIGVADGVGGWSRVKGGDPGRYARELMRYSKESIESSQNNPIDVLQYAYQKTDKSILGSSTAVIGILSSNCFSNPQKIKNSRNIKSNSNTQKSNQRKKAFFIAANLGDSGFKVIRNKKIILSSIEQTHGFNFPFQIGKNSSDKPSDADLYEIEVEKDDIIIMATDGIFDNIFEREILEKIIEYQKESNQKELNQKELNQKELNQKESNQKELNQNQFSSNQKELNQKELNQKELNQKELNQKEFWGEKLSKDLANLAIEYGKNPNYISPFSVNALRNGYFYKGGKLDDSTIIIAQLKELI</sequence>
<dbReference type="Proteomes" id="UP001149090">
    <property type="component" value="Unassembled WGS sequence"/>
</dbReference>
<evidence type="ECO:0000313" key="5">
    <source>
        <dbReference type="EMBL" id="KAJ5068573.1"/>
    </source>
</evidence>
<dbReference type="InterPro" id="IPR039123">
    <property type="entry name" value="PPTC7"/>
</dbReference>
<dbReference type="OrthoDB" id="60843at2759"/>
<gene>
    <name evidence="5" type="ORF">M0811_02515</name>
</gene>
<feature type="region of interest" description="Disordered" evidence="3">
    <location>
        <begin position="36"/>
        <end position="60"/>
    </location>
</feature>
<keyword evidence="1" id="KW-0378">Hydrolase</keyword>
<reference evidence="5" key="1">
    <citation type="submission" date="2022-10" db="EMBL/GenBank/DDBJ databases">
        <title>Novel sulphate-reducing endosymbionts in the free-living metamonad Anaeramoeba.</title>
        <authorList>
            <person name="Jerlstrom-Hultqvist J."/>
            <person name="Cepicka I."/>
            <person name="Gallot-Lavallee L."/>
            <person name="Salas-Leiva D."/>
            <person name="Curtis B.A."/>
            <person name="Zahonova K."/>
            <person name="Pipaliya S."/>
            <person name="Dacks J."/>
            <person name="Roger A.J."/>
        </authorList>
    </citation>
    <scope>NUCLEOTIDE SEQUENCE</scope>
    <source>
        <strain evidence="5">BMAN</strain>
    </source>
</reference>
<comment type="cofactor">
    <cofactor evidence="1">
        <name>Mg(2+)</name>
        <dbReference type="ChEBI" id="CHEBI:18420"/>
    </cofactor>
</comment>
<dbReference type="PANTHER" id="PTHR12320">
    <property type="entry name" value="PROTEIN PHOSPHATASE 2C"/>
    <property type="match status" value="1"/>
</dbReference>